<name>A0A2M9BBF8_9MICO</name>
<accession>A0A2M9BBF8</accession>
<organism evidence="3 4">
    <name type="scientific">Compostimonas suwonensis</name>
    <dbReference type="NCBI Taxonomy" id="1048394"/>
    <lineage>
        <taxon>Bacteria</taxon>
        <taxon>Bacillati</taxon>
        <taxon>Actinomycetota</taxon>
        <taxon>Actinomycetes</taxon>
        <taxon>Micrococcales</taxon>
        <taxon>Microbacteriaceae</taxon>
        <taxon>Compostimonas</taxon>
    </lineage>
</organism>
<reference evidence="3 4" key="1">
    <citation type="submission" date="2017-11" db="EMBL/GenBank/DDBJ databases">
        <title>Genomic Encyclopedia of Archaeal and Bacterial Type Strains, Phase II (KMG-II): From Individual Species to Whole Genera.</title>
        <authorList>
            <person name="Goeker M."/>
        </authorList>
    </citation>
    <scope>NUCLEOTIDE SEQUENCE [LARGE SCALE GENOMIC DNA]</scope>
    <source>
        <strain evidence="3 4">DSM 25625</strain>
    </source>
</reference>
<keyword evidence="1" id="KW-0175">Coiled coil</keyword>
<dbReference type="Gene3D" id="1.10.287.1490">
    <property type="match status" value="1"/>
</dbReference>
<evidence type="ECO:0000256" key="1">
    <source>
        <dbReference type="SAM" id="Coils"/>
    </source>
</evidence>
<keyword evidence="4" id="KW-1185">Reference proteome</keyword>
<evidence type="ECO:0000313" key="4">
    <source>
        <dbReference type="Proteomes" id="UP000230161"/>
    </source>
</evidence>
<evidence type="ECO:0000313" key="3">
    <source>
        <dbReference type="EMBL" id="PJJ55282.1"/>
    </source>
</evidence>
<dbReference type="InterPro" id="IPR056003">
    <property type="entry name" value="CT398_CC_hairpin"/>
</dbReference>
<dbReference type="EMBL" id="PGFB01000006">
    <property type="protein sequence ID" value="PJJ55282.1"/>
    <property type="molecule type" value="Genomic_DNA"/>
</dbReference>
<evidence type="ECO:0000259" key="2">
    <source>
        <dbReference type="Pfam" id="PF24481"/>
    </source>
</evidence>
<dbReference type="OrthoDB" id="9784388at2"/>
<feature type="domain" description="CT398-like coiled coil hairpin" evidence="2">
    <location>
        <begin position="14"/>
        <end position="192"/>
    </location>
</feature>
<gene>
    <name evidence="3" type="ORF">CLV54_3171</name>
</gene>
<dbReference type="Pfam" id="PF24481">
    <property type="entry name" value="CT398_CC"/>
    <property type="match status" value="1"/>
</dbReference>
<comment type="caution">
    <text evidence="3">The sequence shown here is derived from an EMBL/GenBank/DDBJ whole genome shotgun (WGS) entry which is preliminary data.</text>
</comment>
<feature type="coiled-coil region" evidence="1">
    <location>
        <begin position="51"/>
        <end position="115"/>
    </location>
</feature>
<sequence length="244" mass="26454">MKASPQAQKELLKVQEADNELSQLDHAAKTLPQLAVLAELGTQSAELDKSVIEARGRLDDARTELSRVESDVEVVQARMSRDAARLQQTSSVKDVQALEGEIESLKKRQSDLEDIELTVMERVEELSALEQGLVTQREAVAASVAQAQAARDEALAGIVARREAVRAERESVVAGLPDDLVALYERQRSRYGIGAALLRGGVSGGSNMTLTVDDLNEIRRAAPDDVVLDPESNCILVRTDESGI</sequence>
<protein>
    <recommendedName>
        <fullName evidence="2">CT398-like coiled coil hairpin domain-containing protein</fullName>
    </recommendedName>
</protein>
<proteinExistence type="predicted"/>
<dbReference type="RefSeq" id="WP_100345945.1">
    <property type="nucleotide sequence ID" value="NZ_PGFB01000006.1"/>
</dbReference>
<dbReference type="AlphaFoldDB" id="A0A2M9BBF8"/>
<dbReference type="Proteomes" id="UP000230161">
    <property type="component" value="Unassembled WGS sequence"/>
</dbReference>